<keyword evidence="2" id="KW-0479">Metal-binding</keyword>
<dbReference type="GO" id="GO:0046872">
    <property type="term" value="F:metal ion binding"/>
    <property type="evidence" value="ECO:0007669"/>
    <property type="project" value="UniProtKB-KW"/>
</dbReference>
<protein>
    <recommendedName>
        <fullName evidence="5">Nudix hydrolase domain-containing protein</fullName>
    </recommendedName>
</protein>
<sequence length="306" mass="34166">MHYPLSRARLMSFSIASFVSPKAASAAAPSPLRRDDVRIRLSRAFNRREHPDSAVEAAIEDVWQTYKQRSPRIFNGTKFRLHGWTLDASGIAMQWGLTDYRTYLGTCASELVTRLRLDGDAHCDGDATAFLSRKIGVSAVLETADQRLALIERSQNVGVYQHLFDTPGGHPEPADLHLTDDILAELERADRAHELHSMEVAARDRLFDSIRDEVHEEINLPRGDISDPRLLGVVLQSEAETPSFAFFMTTPRTADEVMALYRDGPTDQFESSQLRLINAQEAEQAIKTNAASCAEKTYVGPRNSVL</sequence>
<evidence type="ECO:0000256" key="2">
    <source>
        <dbReference type="ARBA" id="ARBA00022723"/>
    </source>
</evidence>
<reference evidence="6" key="1">
    <citation type="submission" date="2021-12" db="EMBL/GenBank/DDBJ databases">
        <title>Prjna785345.</title>
        <authorList>
            <person name="Rujirawat T."/>
            <person name="Krajaejun T."/>
        </authorList>
    </citation>
    <scope>NUCLEOTIDE SEQUENCE</scope>
    <source>
        <strain evidence="6">Pi057C3</strain>
    </source>
</reference>
<dbReference type="InterPro" id="IPR000086">
    <property type="entry name" value="NUDIX_hydrolase_dom"/>
</dbReference>
<accession>A0AAD5LST7</accession>
<name>A0AAD5LST7_PYTIN</name>
<feature type="domain" description="Nudix hydrolase" evidence="5">
    <location>
        <begin position="132"/>
        <end position="299"/>
    </location>
</feature>
<dbReference type="GO" id="GO:0052751">
    <property type="term" value="F:GDP-mannose hydrolase activity"/>
    <property type="evidence" value="ECO:0007669"/>
    <property type="project" value="TreeGrafter"/>
</dbReference>
<dbReference type="SUPFAM" id="SSF55811">
    <property type="entry name" value="Nudix"/>
    <property type="match status" value="1"/>
</dbReference>
<dbReference type="PROSITE" id="PS51462">
    <property type="entry name" value="NUDIX"/>
    <property type="match status" value="1"/>
</dbReference>
<keyword evidence="4" id="KW-0460">Magnesium</keyword>
<gene>
    <name evidence="6" type="ORF">P43SY_010809</name>
</gene>
<dbReference type="Proteomes" id="UP001209570">
    <property type="component" value="Unassembled WGS sequence"/>
</dbReference>
<evidence type="ECO:0000259" key="5">
    <source>
        <dbReference type="PROSITE" id="PS51462"/>
    </source>
</evidence>
<comment type="cofactor">
    <cofactor evidence="1">
        <name>Mg(2+)</name>
        <dbReference type="ChEBI" id="CHEBI:18420"/>
    </cofactor>
</comment>
<evidence type="ECO:0000313" key="7">
    <source>
        <dbReference type="Proteomes" id="UP001209570"/>
    </source>
</evidence>
<evidence type="ECO:0000256" key="4">
    <source>
        <dbReference type="ARBA" id="ARBA00022842"/>
    </source>
</evidence>
<proteinExistence type="predicted"/>
<dbReference type="EMBL" id="JAKCXM010001082">
    <property type="protein sequence ID" value="KAJ0391384.1"/>
    <property type="molecule type" value="Genomic_DNA"/>
</dbReference>
<dbReference type="PANTHER" id="PTHR31835:SF1">
    <property type="entry name" value="URIDINE DIPHOSPHATE GLUCOSE PYROPHOSPHATASE NUDT22"/>
    <property type="match status" value="1"/>
</dbReference>
<dbReference type="AlphaFoldDB" id="A0AAD5LST7"/>
<evidence type="ECO:0000313" key="6">
    <source>
        <dbReference type="EMBL" id="KAJ0391384.1"/>
    </source>
</evidence>
<organism evidence="6 7">
    <name type="scientific">Pythium insidiosum</name>
    <name type="common">Pythiosis disease agent</name>
    <dbReference type="NCBI Taxonomy" id="114742"/>
    <lineage>
        <taxon>Eukaryota</taxon>
        <taxon>Sar</taxon>
        <taxon>Stramenopiles</taxon>
        <taxon>Oomycota</taxon>
        <taxon>Peronosporomycetes</taxon>
        <taxon>Pythiales</taxon>
        <taxon>Pythiaceae</taxon>
        <taxon>Pythium</taxon>
    </lineage>
</organism>
<comment type="caution">
    <text evidence="6">The sequence shown here is derived from an EMBL/GenBank/DDBJ whole genome shotgun (WGS) entry which is preliminary data.</text>
</comment>
<evidence type="ECO:0000256" key="1">
    <source>
        <dbReference type="ARBA" id="ARBA00001946"/>
    </source>
</evidence>
<keyword evidence="3" id="KW-0378">Hydrolase</keyword>
<dbReference type="Gene3D" id="3.90.79.10">
    <property type="entry name" value="Nucleoside Triphosphate Pyrophosphohydrolase"/>
    <property type="match status" value="1"/>
</dbReference>
<dbReference type="InterPro" id="IPR055295">
    <property type="entry name" value="NUDT22/NUDT9-like"/>
</dbReference>
<dbReference type="InterPro" id="IPR015797">
    <property type="entry name" value="NUDIX_hydrolase-like_dom_sf"/>
</dbReference>
<evidence type="ECO:0000256" key="3">
    <source>
        <dbReference type="ARBA" id="ARBA00022801"/>
    </source>
</evidence>
<dbReference type="PANTHER" id="PTHR31835">
    <property type="entry name" value="URIDINE DIPHOSPHATE GLUCOSE PYROPHOSPHATASE"/>
    <property type="match status" value="1"/>
</dbReference>
<keyword evidence="7" id="KW-1185">Reference proteome</keyword>